<dbReference type="Proteomes" id="UP000053095">
    <property type="component" value="Unassembled WGS sequence"/>
</dbReference>
<dbReference type="Gene3D" id="2.40.128.20">
    <property type="match status" value="1"/>
</dbReference>
<dbReference type="InterPro" id="IPR012674">
    <property type="entry name" value="Calycin"/>
</dbReference>
<name>A0A0B8MYL4_TALPI</name>
<accession>A0A0B8MYL4</accession>
<keyword evidence="4" id="KW-1185">Reference proteome</keyword>
<dbReference type="EMBL" id="DF933839">
    <property type="protein sequence ID" value="GAM41956.1"/>
    <property type="molecule type" value="Genomic_DNA"/>
</dbReference>
<dbReference type="InterPro" id="IPR024724">
    <property type="entry name" value="MoaF_N"/>
</dbReference>
<dbReference type="InterPro" id="IPR035348">
    <property type="entry name" value="MoaF_C"/>
</dbReference>
<sequence>MSKDAYTNDYVPVSEWPNAEAWTDGFDEYLMPQSDELANKTVLLIFEDEARILHTFHDASSLTWEVKEQGQLFKNGATSGTPGYKAFQVRPDIFLIDLYKPEHEEEVTLVLNFATGQAICTISGFYDRIGEHRTKTTFLNAHIDSHHNVKPFEQTSALVGKHILYRYTPRDCYEHVYLNRGTFTWHCVDGAEKGLADTEQTKVLALGEELYLLFWTETVMPIESVVVVDLKQMRSTGRFFCWDPKAQRMVHKIFGSYATILAESNLESVLASLRS</sequence>
<organism evidence="3 4">
    <name type="scientific">Talaromyces pinophilus</name>
    <name type="common">Penicillium pinophilum</name>
    <dbReference type="NCBI Taxonomy" id="128442"/>
    <lineage>
        <taxon>Eukaryota</taxon>
        <taxon>Fungi</taxon>
        <taxon>Dikarya</taxon>
        <taxon>Ascomycota</taxon>
        <taxon>Pezizomycotina</taxon>
        <taxon>Eurotiomycetes</taxon>
        <taxon>Eurotiomycetidae</taxon>
        <taxon>Eurotiales</taxon>
        <taxon>Trichocomaceae</taxon>
        <taxon>Talaromyces</taxon>
        <taxon>Talaromyces sect. Talaromyces</taxon>
    </lineage>
</organism>
<evidence type="ECO:0000313" key="4">
    <source>
        <dbReference type="Proteomes" id="UP000053095"/>
    </source>
</evidence>
<evidence type="ECO:0000259" key="2">
    <source>
        <dbReference type="Pfam" id="PF17409"/>
    </source>
</evidence>
<evidence type="ECO:0000259" key="1">
    <source>
        <dbReference type="Pfam" id="PF10703"/>
    </source>
</evidence>
<reference evidence="4" key="1">
    <citation type="journal article" date="2015" name="Genome Announc.">
        <title>Draft genome sequence of Talaromyces cellulolyticus strain Y-94, a source of lignocellulosic biomass-degrading enzymes.</title>
        <authorList>
            <person name="Fujii T."/>
            <person name="Koike H."/>
            <person name="Sawayama S."/>
            <person name="Yano S."/>
            <person name="Inoue H."/>
        </authorList>
    </citation>
    <scope>NUCLEOTIDE SEQUENCE [LARGE SCALE GENOMIC DNA]</scope>
    <source>
        <strain evidence="4">Y-94</strain>
    </source>
</reference>
<evidence type="ECO:0008006" key="5">
    <source>
        <dbReference type="Google" id="ProtNLM"/>
    </source>
</evidence>
<proteinExistence type="predicted"/>
<dbReference type="AlphaFoldDB" id="A0A0B8MYL4"/>
<dbReference type="Pfam" id="PF17409">
    <property type="entry name" value="MoaF_C"/>
    <property type="match status" value="1"/>
</dbReference>
<gene>
    <name evidence="3" type="ORF">TCE0_043r15496</name>
</gene>
<protein>
    <recommendedName>
        <fullName evidence="5">Molybdenum cofactor biosynthesis protein F</fullName>
    </recommendedName>
</protein>
<dbReference type="Pfam" id="PF10703">
    <property type="entry name" value="MoaF"/>
    <property type="match status" value="1"/>
</dbReference>
<feature type="domain" description="MoaF C-terminal" evidence="2">
    <location>
        <begin position="153"/>
        <end position="263"/>
    </location>
</feature>
<evidence type="ECO:0000313" key="3">
    <source>
        <dbReference type="EMBL" id="GAM41956.1"/>
    </source>
</evidence>
<feature type="domain" description="Molybdenum cofactor biosynthesis protein F N-terminal" evidence="1">
    <location>
        <begin position="14"/>
        <end position="126"/>
    </location>
</feature>